<dbReference type="Proteomes" id="UP000054596">
    <property type="component" value="Unassembled WGS sequence"/>
</dbReference>
<feature type="domain" description="NAD-dependent epimerase/dehydratase" evidence="1">
    <location>
        <begin position="3"/>
        <end position="233"/>
    </location>
</feature>
<dbReference type="RefSeq" id="WP_086964631.1">
    <property type="nucleotide sequence ID" value="NZ_FCOJ02000001.1"/>
</dbReference>
<evidence type="ECO:0000313" key="3">
    <source>
        <dbReference type="Proteomes" id="UP000054596"/>
    </source>
</evidence>
<dbReference type="PANTHER" id="PTHR43245:SF46">
    <property type="entry name" value="NUCLEOSIDE-DIPHOSPHATE-SUGAR EPIMERASE"/>
    <property type="match status" value="1"/>
</dbReference>
<dbReference type="InterPro" id="IPR050177">
    <property type="entry name" value="Lipid_A_modif_metabolic_enz"/>
</dbReference>
<dbReference type="OrthoDB" id="9803892at2"/>
<dbReference type="STRING" id="1777143.AWB82_00032"/>
<reference evidence="2" key="1">
    <citation type="submission" date="2016-01" db="EMBL/GenBank/DDBJ databases">
        <authorList>
            <person name="Peeters C."/>
        </authorList>
    </citation>
    <scope>NUCLEOTIDE SEQUENCE [LARGE SCALE GENOMIC DNA]</scope>
    <source>
        <strain evidence="2">LMG 29325</strain>
    </source>
</reference>
<dbReference type="Pfam" id="PF01370">
    <property type="entry name" value="Epimerase"/>
    <property type="match status" value="1"/>
</dbReference>
<name>A0A157Z244_9BURK</name>
<evidence type="ECO:0000259" key="1">
    <source>
        <dbReference type="Pfam" id="PF01370"/>
    </source>
</evidence>
<dbReference type="Gene3D" id="3.40.50.720">
    <property type="entry name" value="NAD(P)-binding Rossmann-like Domain"/>
    <property type="match status" value="1"/>
</dbReference>
<dbReference type="InterPro" id="IPR036291">
    <property type="entry name" value="NAD(P)-bd_dom_sf"/>
</dbReference>
<sequence length="337" mass="36856">MTVLVTGATSGLGRNAVDFLKRQGVSVRATGRNTVAGAALRAQGVEFIRADVATARTDEIDRLLAGVTTVWHCAALSSPWGRAQDFHAINVGATERLAQAAVQNGVRRFIHISTPSLYFDYRDRIAVPETFRPARYANHYARTKAQAEDVIKKIASRSPKTTFAMLRPRGIFGPHDAVLLPRIVRLLRERHGCLPLPRGGAALLDLTYAENVVHAMQLATSCEGLASGDVFNITNGEPSTLRGMLDALLPALGMAYRIVSMPYPLLDGAARFMQMASGLSGREPLFTRYSIGVLRYDMTLDISKAESILGYHPIVSLEQAIEKTRKWIRAHGDDYGP</sequence>
<keyword evidence="3" id="KW-1185">Reference proteome</keyword>
<dbReference type="PANTHER" id="PTHR43245">
    <property type="entry name" value="BIFUNCTIONAL POLYMYXIN RESISTANCE PROTEIN ARNA"/>
    <property type="match status" value="1"/>
</dbReference>
<protein>
    <submittedName>
        <fullName evidence="2">NAD-dependent epimerase/dehydratase</fullName>
    </submittedName>
</protein>
<dbReference type="EMBL" id="FCOJ02000001">
    <property type="protein sequence ID" value="SAK39077.1"/>
    <property type="molecule type" value="Genomic_DNA"/>
</dbReference>
<evidence type="ECO:0000313" key="2">
    <source>
        <dbReference type="EMBL" id="SAK39077.1"/>
    </source>
</evidence>
<organism evidence="2 3">
    <name type="scientific">Caballeronia glebae</name>
    <dbReference type="NCBI Taxonomy" id="1777143"/>
    <lineage>
        <taxon>Bacteria</taxon>
        <taxon>Pseudomonadati</taxon>
        <taxon>Pseudomonadota</taxon>
        <taxon>Betaproteobacteria</taxon>
        <taxon>Burkholderiales</taxon>
        <taxon>Burkholderiaceae</taxon>
        <taxon>Caballeronia</taxon>
    </lineage>
</organism>
<dbReference type="AlphaFoldDB" id="A0A157Z244"/>
<accession>A0A157Z244</accession>
<dbReference type="SUPFAM" id="SSF51735">
    <property type="entry name" value="NAD(P)-binding Rossmann-fold domains"/>
    <property type="match status" value="1"/>
</dbReference>
<proteinExistence type="predicted"/>
<dbReference type="InterPro" id="IPR001509">
    <property type="entry name" value="Epimerase_deHydtase"/>
</dbReference>
<gene>
    <name evidence="2" type="ORF">AWB82_00032</name>
</gene>
<comment type="caution">
    <text evidence="2">The sequence shown here is derived from an EMBL/GenBank/DDBJ whole genome shotgun (WGS) entry which is preliminary data.</text>
</comment>